<evidence type="ECO:0000259" key="7">
    <source>
        <dbReference type="Pfam" id="PF12823"/>
    </source>
</evidence>
<feature type="domain" description="DUF3817" evidence="7">
    <location>
        <begin position="10"/>
        <end position="95"/>
    </location>
</feature>
<sequence>MPRSLTPRIFFRVVAIAEAVTWTLLIAGMIAKYGFDAGPVPVKIGGGVHGFVFIVYVLTAIVVGLNQRWPARLTALAVVSAVVPYATIPFDLAVDRKGLLDGGWRTTASDDPRDRGRVDTLLRWMLGHPATFVGIFVAGAIIIMSVLLTLGPPGTWGR</sequence>
<evidence type="ECO:0000256" key="6">
    <source>
        <dbReference type="SAM" id="Phobius"/>
    </source>
</evidence>
<protein>
    <submittedName>
        <fullName evidence="8">Integral membrane protein</fullName>
    </submittedName>
</protein>
<keyword evidence="3 6" id="KW-0812">Transmembrane</keyword>
<dbReference type="Pfam" id="PF12823">
    <property type="entry name" value="DUF3817"/>
    <property type="match status" value="1"/>
</dbReference>
<evidence type="ECO:0000256" key="2">
    <source>
        <dbReference type="ARBA" id="ARBA00022475"/>
    </source>
</evidence>
<feature type="transmembrane region" description="Helical" evidence="6">
    <location>
        <begin position="47"/>
        <end position="66"/>
    </location>
</feature>
<dbReference type="AlphaFoldDB" id="A0A1G6WBN1"/>
<dbReference type="PANTHER" id="PTHR40077">
    <property type="entry name" value="MEMBRANE PROTEIN-RELATED"/>
    <property type="match status" value="1"/>
</dbReference>
<evidence type="ECO:0000313" key="9">
    <source>
        <dbReference type="Proteomes" id="UP000199039"/>
    </source>
</evidence>
<evidence type="ECO:0000256" key="4">
    <source>
        <dbReference type="ARBA" id="ARBA00022989"/>
    </source>
</evidence>
<keyword evidence="9" id="KW-1185">Reference proteome</keyword>
<dbReference type="RefSeq" id="WP_245701324.1">
    <property type="nucleotide sequence ID" value="NZ_FMYH01000009.1"/>
</dbReference>
<accession>A0A1G6WBN1</accession>
<dbReference type="InterPro" id="IPR023845">
    <property type="entry name" value="DUF3817_TM"/>
</dbReference>
<keyword evidence="4 6" id="KW-1133">Transmembrane helix</keyword>
<comment type="subcellular location">
    <subcellularLocation>
        <location evidence="1">Cell membrane</location>
        <topology evidence="1">Multi-pass membrane protein</topology>
    </subcellularLocation>
</comment>
<evidence type="ECO:0000256" key="3">
    <source>
        <dbReference type="ARBA" id="ARBA00022692"/>
    </source>
</evidence>
<dbReference type="Proteomes" id="UP000199039">
    <property type="component" value="Unassembled WGS sequence"/>
</dbReference>
<name>A0A1G6WBN1_9MICO</name>
<keyword evidence="5 6" id="KW-0472">Membrane</keyword>
<feature type="transmembrane region" description="Helical" evidence="6">
    <location>
        <begin position="130"/>
        <end position="150"/>
    </location>
</feature>
<gene>
    <name evidence="8" type="ORF">SAMN05216410_3599</name>
</gene>
<feature type="transmembrane region" description="Helical" evidence="6">
    <location>
        <begin position="9"/>
        <end position="35"/>
    </location>
</feature>
<dbReference type="STRING" id="1814289.SAMN05216410_3599"/>
<evidence type="ECO:0000313" key="8">
    <source>
        <dbReference type="EMBL" id="SDD63199.1"/>
    </source>
</evidence>
<organism evidence="8 9">
    <name type="scientific">Sanguibacter gelidistatuariae</name>
    <dbReference type="NCBI Taxonomy" id="1814289"/>
    <lineage>
        <taxon>Bacteria</taxon>
        <taxon>Bacillati</taxon>
        <taxon>Actinomycetota</taxon>
        <taxon>Actinomycetes</taxon>
        <taxon>Micrococcales</taxon>
        <taxon>Sanguibacteraceae</taxon>
        <taxon>Sanguibacter</taxon>
    </lineage>
</organism>
<keyword evidence="2" id="KW-1003">Cell membrane</keyword>
<dbReference type="EMBL" id="FMYH01000009">
    <property type="protein sequence ID" value="SDD63199.1"/>
    <property type="molecule type" value="Genomic_DNA"/>
</dbReference>
<evidence type="ECO:0000256" key="1">
    <source>
        <dbReference type="ARBA" id="ARBA00004651"/>
    </source>
</evidence>
<reference evidence="8 9" key="1">
    <citation type="submission" date="2016-09" db="EMBL/GenBank/DDBJ databases">
        <authorList>
            <person name="Capua I."/>
            <person name="De Benedictis P."/>
            <person name="Joannis T."/>
            <person name="Lombin L.H."/>
            <person name="Cattoli G."/>
        </authorList>
    </citation>
    <scope>NUCLEOTIDE SEQUENCE [LARGE SCALE GENOMIC DNA]</scope>
    <source>
        <strain evidence="8 9">ISLP-3</strain>
    </source>
</reference>
<proteinExistence type="predicted"/>
<dbReference type="GO" id="GO:0005886">
    <property type="term" value="C:plasma membrane"/>
    <property type="evidence" value="ECO:0007669"/>
    <property type="project" value="UniProtKB-SubCell"/>
</dbReference>
<dbReference type="NCBIfam" id="TIGR03954">
    <property type="entry name" value="integ_memb_HG"/>
    <property type="match status" value="1"/>
</dbReference>
<evidence type="ECO:0000256" key="5">
    <source>
        <dbReference type="ARBA" id="ARBA00023136"/>
    </source>
</evidence>
<dbReference type="PANTHER" id="PTHR40077:SF1">
    <property type="entry name" value="MEMBRANE PROTEIN"/>
    <property type="match status" value="1"/>
</dbReference>
<feature type="transmembrane region" description="Helical" evidence="6">
    <location>
        <begin position="73"/>
        <end position="94"/>
    </location>
</feature>